<sequence length="167" mass="18458">MNASIIWASYITSFTRCLPQTHFLMLAIGRLLVEHDIGDVRYCVEETSNDADACGGSDTAAAQGKQTGADSREICGSKRRSCDEQKTWRIGQQYRRYTRRQRCPPTRGALRPTAWQAVAIWVGDLQSDFNKWKADPPIMPVENPAPVKISPSSKISAVVSGLLSKTA</sequence>
<reference evidence="1 2" key="1">
    <citation type="journal article" date="2023" name="Plants (Basel)">
        <title>Bridging the Gap: Combining Genomics and Transcriptomics Approaches to Understand Stylosanthes scabra, an Orphan Legume from the Brazilian Caatinga.</title>
        <authorList>
            <person name="Ferreira-Neto J.R.C."/>
            <person name="da Silva M.D."/>
            <person name="Binneck E."/>
            <person name="de Melo N.F."/>
            <person name="da Silva R.H."/>
            <person name="de Melo A.L.T.M."/>
            <person name="Pandolfi V."/>
            <person name="Bustamante F.O."/>
            <person name="Brasileiro-Vidal A.C."/>
            <person name="Benko-Iseppon A.M."/>
        </authorList>
    </citation>
    <scope>NUCLEOTIDE SEQUENCE [LARGE SCALE GENOMIC DNA]</scope>
    <source>
        <tissue evidence="1">Leaves</tissue>
    </source>
</reference>
<accession>A0ABU6V8D5</accession>
<evidence type="ECO:0000313" key="1">
    <source>
        <dbReference type="EMBL" id="MED6169927.1"/>
    </source>
</evidence>
<comment type="caution">
    <text evidence="1">The sequence shown here is derived from an EMBL/GenBank/DDBJ whole genome shotgun (WGS) entry which is preliminary data.</text>
</comment>
<organism evidence="1 2">
    <name type="scientific">Stylosanthes scabra</name>
    <dbReference type="NCBI Taxonomy" id="79078"/>
    <lineage>
        <taxon>Eukaryota</taxon>
        <taxon>Viridiplantae</taxon>
        <taxon>Streptophyta</taxon>
        <taxon>Embryophyta</taxon>
        <taxon>Tracheophyta</taxon>
        <taxon>Spermatophyta</taxon>
        <taxon>Magnoliopsida</taxon>
        <taxon>eudicotyledons</taxon>
        <taxon>Gunneridae</taxon>
        <taxon>Pentapetalae</taxon>
        <taxon>rosids</taxon>
        <taxon>fabids</taxon>
        <taxon>Fabales</taxon>
        <taxon>Fabaceae</taxon>
        <taxon>Papilionoideae</taxon>
        <taxon>50 kb inversion clade</taxon>
        <taxon>dalbergioids sensu lato</taxon>
        <taxon>Dalbergieae</taxon>
        <taxon>Pterocarpus clade</taxon>
        <taxon>Stylosanthes</taxon>
    </lineage>
</organism>
<keyword evidence="2" id="KW-1185">Reference proteome</keyword>
<protein>
    <submittedName>
        <fullName evidence="1">Uncharacterized protein</fullName>
    </submittedName>
</protein>
<name>A0ABU6V8D5_9FABA</name>
<dbReference type="Proteomes" id="UP001341840">
    <property type="component" value="Unassembled WGS sequence"/>
</dbReference>
<gene>
    <name evidence="1" type="ORF">PIB30_025831</name>
</gene>
<evidence type="ECO:0000313" key="2">
    <source>
        <dbReference type="Proteomes" id="UP001341840"/>
    </source>
</evidence>
<dbReference type="EMBL" id="JASCZI010151130">
    <property type="protein sequence ID" value="MED6169927.1"/>
    <property type="molecule type" value="Genomic_DNA"/>
</dbReference>
<proteinExistence type="predicted"/>